<accession>A0A0V0T7R9</accession>
<feature type="non-terminal residue" evidence="5">
    <location>
        <position position="1"/>
    </location>
</feature>
<reference evidence="5 6" key="1">
    <citation type="submission" date="2015-01" db="EMBL/GenBank/DDBJ databases">
        <title>Evolution of Trichinella species and genotypes.</title>
        <authorList>
            <person name="Korhonen P.K."/>
            <person name="Edoardo P."/>
            <person name="Giuseppe L.R."/>
            <person name="Gasser R.B."/>
        </authorList>
    </citation>
    <scope>NUCLEOTIDE SEQUENCE [LARGE SCALE GENOMIC DNA]</scope>
    <source>
        <strain evidence="5">ISS417</strain>
    </source>
</reference>
<dbReference type="InterPro" id="IPR007588">
    <property type="entry name" value="Znf_FLYWCH"/>
</dbReference>
<dbReference type="Pfam" id="PF04500">
    <property type="entry name" value="FLYWCH"/>
    <property type="match status" value="1"/>
</dbReference>
<evidence type="ECO:0000256" key="1">
    <source>
        <dbReference type="ARBA" id="ARBA00022723"/>
    </source>
</evidence>
<dbReference type="Gene3D" id="2.20.25.240">
    <property type="match status" value="1"/>
</dbReference>
<feature type="domain" description="FLYWCH-type" evidence="4">
    <location>
        <begin position="14"/>
        <end position="62"/>
    </location>
</feature>
<evidence type="ECO:0000259" key="4">
    <source>
        <dbReference type="Pfam" id="PF04500"/>
    </source>
</evidence>
<keyword evidence="6" id="KW-1185">Reference proteome</keyword>
<proteinExistence type="predicted"/>
<dbReference type="GO" id="GO:0008270">
    <property type="term" value="F:zinc ion binding"/>
    <property type="evidence" value="ECO:0007669"/>
    <property type="project" value="UniProtKB-KW"/>
</dbReference>
<dbReference type="STRING" id="144512.A0A0V0T7R9"/>
<dbReference type="Proteomes" id="UP000055048">
    <property type="component" value="Unassembled WGS sequence"/>
</dbReference>
<name>A0A0V0T7R9_9BILA</name>
<organism evidence="5 6">
    <name type="scientific">Trichinella murrelli</name>
    <dbReference type="NCBI Taxonomy" id="144512"/>
    <lineage>
        <taxon>Eukaryota</taxon>
        <taxon>Metazoa</taxon>
        <taxon>Ecdysozoa</taxon>
        <taxon>Nematoda</taxon>
        <taxon>Enoplea</taxon>
        <taxon>Dorylaimia</taxon>
        <taxon>Trichinellida</taxon>
        <taxon>Trichinellidae</taxon>
        <taxon>Trichinella</taxon>
    </lineage>
</organism>
<keyword evidence="2" id="KW-0863">Zinc-finger</keyword>
<dbReference type="EMBL" id="JYDJ01000486">
    <property type="protein sequence ID" value="KRX35018.1"/>
    <property type="molecule type" value="Genomic_DNA"/>
</dbReference>
<sequence>LSYFMAENLHLVLNERGNYNLVHEGRVYNLKRTNMEDKQWVCRRVKKGCRGSIHTNLDVDAILDCNPHADDCIPDNDILYKMEKKTVLKRRAAEEMKTVPQIYHEEASSASADLETADFRQLASSWKFHPTGECRKENLSILSEYSVWSMDGTFKIVPEWYQQMFTIHVFLAGVVLQPQTIICDFEFALIPLMQRTFLGIYMQSCYFYFCQAVLWKVTDLGMRTSYIHGEQYKDATGSIAALFNYFRVEWMPPDRLPMWNVYNVNIHTSNDLEGWHFKMNRLAGKRHLGFYELLQLLIDEQGSTETLIQQVTSGRVTARDLQIKNKKYEELQQRITALTAEYNG</sequence>
<evidence type="ECO:0000256" key="2">
    <source>
        <dbReference type="ARBA" id="ARBA00022771"/>
    </source>
</evidence>
<feature type="non-terminal residue" evidence="5">
    <location>
        <position position="344"/>
    </location>
</feature>
<dbReference type="OrthoDB" id="5918856at2759"/>
<evidence type="ECO:0000313" key="5">
    <source>
        <dbReference type="EMBL" id="KRX35018.1"/>
    </source>
</evidence>
<dbReference type="AlphaFoldDB" id="A0A0V0T7R9"/>
<comment type="caution">
    <text evidence="5">The sequence shown here is derived from an EMBL/GenBank/DDBJ whole genome shotgun (WGS) entry which is preliminary data.</text>
</comment>
<gene>
    <name evidence="5" type="ORF">T05_9307</name>
</gene>
<evidence type="ECO:0000256" key="3">
    <source>
        <dbReference type="ARBA" id="ARBA00022833"/>
    </source>
</evidence>
<keyword evidence="3" id="KW-0862">Zinc</keyword>
<protein>
    <recommendedName>
        <fullName evidence="4">FLYWCH-type domain-containing protein</fullName>
    </recommendedName>
</protein>
<keyword evidence="1" id="KW-0479">Metal-binding</keyword>
<evidence type="ECO:0000313" key="6">
    <source>
        <dbReference type="Proteomes" id="UP000055048"/>
    </source>
</evidence>